<keyword evidence="3" id="KW-1185">Reference proteome</keyword>
<accession>A0ABT4GPF0</accession>
<gene>
    <name evidence="2" type="ORF">M5X19_35465</name>
</gene>
<organism evidence="2 3">
    <name type="scientific">Paenibacillus alginolyticus</name>
    <dbReference type="NCBI Taxonomy" id="59839"/>
    <lineage>
        <taxon>Bacteria</taxon>
        <taxon>Bacillati</taxon>
        <taxon>Bacillota</taxon>
        <taxon>Bacilli</taxon>
        <taxon>Bacillales</taxon>
        <taxon>Paenibacillaceae</taxon>
        <taxon>Paenibacillus</taxon>
    </lineage>
</organism>
<dbReference type="EMBL" id="JAMDMX010000196">
    <property type="protein sequence ID" value="MCY9698102.1"/>
    <property type="molecule type" value="Genomic_DNA"/>
</dbReference>
<dbReference type="PROSITE" id="PS51819">
    <property type="entry name" value="VOC"/>
    <property type="match status" value="1"/>
</dbReference>
<reference evidence="2 3" key="1">
    <citation type="submission" date="2022-05" db="EMBL/GenBank/DDBJ databases">
        <title>Genome Sequencing of Bee-Associated Microbes.</title>
        <authorList>
            <person name="Dunlap C."/>
        </authorList>
    </citation>
    <scope>NUCLEOTIDE SEQUENCE [LARGE SCALE GENOMIC DNA]</scope>
    <source>
        <strain evidence="2 3">NRRL B-14421</strain>
    </source>
</reference>
<dbReference type="SUPFAM" id="SSF54593">
    <property type="entry name" value="Glyoxalase/Bleomycin resistance protein/Dihydroxybiphenyl dioxygenase"/>
    <property type="match status" value="1"/>
</dbReference>
<evidence type="ECO:0000313" key="2">
    <source>
        <dbReference type="EMBL" id="MCY9698102.1"/>
    </source>
</evidence>
<sequence>MITHFAKLELNTVSIEGMKQFYQDQMHFPVVSESQDEISFQPTEYFTLSFKESEESMRPAHIAFQVPFSEFEHVVDVLKERGITLLKWSDGRIVNDYSTGKAVYFRDGDGNLLEMIAHSYVKEDIVTPSGDLKILYLREIGFPIDDCIVFSEWMVQLFDFKLASVSDDFRFAIGGTAHAVIPSKKRKWIPIAMTALQPSMIVTFGVSSTVFIQEVKSKLDAKAVPHEWKEDGWLYFTLHGYHIVLTLTNFPVDVPARLNLPFSIM</sequence>
<proteinExistence type="predicted"/>
<protein>
    <submittedName>
        <fullName evidence="2">Glyoxalase/bleomycin resistance/dioxygenase family protein</fullName>
    </submittedName>
</protein>
<dbReference type="InterPro" id="IPR037523">
    <property type="entry name" value="VOC_core"/>
</dbReference>
<comment type="caution">
    <text evidence="2">The sequence shown here is derived from an EMBL/GenBank/DDBJ whole genome shotgun (WGS) entry which is preliminary data.</text>
</comment>
<evidence type="ECO:0000313" key="3">
    <source>
        <dbReference type="Proteomes" id="UP001527099"/>
    </source>
</evidence>
<dbReference type="RefSeq" id="WP_268618601.1">
    <property type="nucleotide sequence ID" value="NZ_JAMDMX010000196.1"/>
</dbReference>
<dbReference type="Proteomes" id="UP001527099">
    <property type="component" value="Unassembled WGS sequence"/>
</dbReference>
<dbReference type="Gene3D" id="3.10.180.10">
    <property type="entry name" value="2,3-Dihydroxybiphenyl 1,2-Dioxygenase, domain 1"/>
    <property type="match status" value="1"/>
</dbReference>
<evidence type="ECO:0000259" key="1">
    <source>
        <dbReference type="PROSITE" id="PS51819"/>
    </source>
</evidence>
<feature type="domain" description="VOC" evidence="1">
    <location>
        <begin position="4"/>
        <end position="118"/>
    </location>
</feature>
<name>A0ABT4GPF0_9BACL</name>
<dbReference type="InterPro" id="IPR029068">
    <property type="entry name" value="Glyas_Bleomycin-R_OHBP_Dase"/>
</dbReference>